<dbReference type="Proteomes" id="UP000789702">
    <property type="component" value="Unassembled WGS sequence"/>
</dbReference>
<proteinExistence type="predicted"/>
<gene>
    <name evidence="1" type="ORF">DHETER_LOCUS7514</name>
</gene>
<evidence type="ECO:0000313" key="2">
    <source>
        <dbReference type="Proteomes" id="UP000789702"/>
    </source>
</evidence>
<comment type="caution">
    <text evidence="1">The sequence shown here is derived from an EMBL/GenBank/DDBJ whole genome shotgun (WGS) entry which is preliminary data.</text>
</comment>
<protein>
    <submittedName>
        <fullName evidence="1">4362_t:CDS:1</fullName>
    </submittedName>
</protein>
<feature type="non-terminal residue" evidence="1">
    <location>
        <position position="1"/>
    </location>
</feature>
<feature type="non-terminal residue" evidence="1">
    <location>
        <position position="512"/>
    </location>
</feature>
<evidence type="ECO:0000313" key="1">
    <source>
        <dbReference type="EMBL" id="CAG8607924.1"/>
    </source>
</evidence>
<accession>A0ACA9MTB4</accession>
<name>A0ACA9MTB4_9GLOM</name>
<reference evidence="1" key="1">
    <citation type="submission" date="2021-06" db="EMBL/GenBank/DDBJ databases">
        <authorList>
            <person name="Kallberg Y."/>
            <person name="Tangrot J."/>
            <person name="Rosling A."/>
        </authorList>
    </citation>
    <scope>NUCLEOTIDE SEQUENCE</scope>
    <source>
        <strain evidence="1">IL203A</strain>
    </source>
</reference>
<dbReference type="EMBL" id="CAJVPU010010694">
    <property type="protein sequence ID" value="CAG8607924.1"/>
    <property type="molecule type" value="Genomic_DNA"/>
</dbReference>
<keyword evidence="2" id="KW-1185">Reference proteome</keyword>
<organism evidence="1 2">
    <name type="scientific">Dentiscutata heterogama</name>
    <dbReference type="NCBI Taxonomy" id="1316150"/>
    <lineage>
        <taxon>Eukaryota</taxon>
        <taxon>Fungi</taxon>
        <taxon>Fungi incertae sedis</taxon>
        <taxon>Mucoromycota</taxon>
        <taxon>Glomeromycotina</taxon>
        <taxon>Glomeromycetes</taxon>
        <taxon>Diversisporales</taxon>
        <taxon>Gigasporaceae</taxon>
        <taxon>Dentiscutata</taxon>
    </lineage>
</organism>
<sequence>GLKKNILQITPLNQPVSSTIPSIIPTLSLNRRLNIIIPMLLKSWISSFSRSLKYYGSNLENYFLADDDNNDQRVDRNNDLEGNIHRSSILFERLISEFETNGQNVNIENESTRLLSQHAISDLEDAKDYRSLMSLGKSTVRQTLFNAVNILVGIAILALPFAFKYSGWIIGISTFFFCLISTNYTAKLLKKCLDTDPECLTYADLAYLAYGQKGKIFVGFVFLMDLYNAAVALMILVGDSLKILFPQMDLTNLKLIVFLVITPITWLPIHYLSYTSLLGIFTATSLGLVLLIDGLTKFDAPGSLWQPMDTHLLPPSWMVLPLSFGLINSAFSGHAVFPSLYRDMAKPLYYKKTVNSSYLVTGIIYFTVAVCGYLMFGSETMQEITQNIMSTQGYSFFLNSVVVWLIVINPLAKYPLTLTPINLSIEVASLVSFLIVGTAIVFPTFDRAMSLLGSCFSFLISSIFPILCHLKMFGEYLSKKEIIWDLFLLVTCSVMAILGTIWTFLPSELLGD</sequence>